<evidence type="ECO:0000256" key="3">
    <source>
        <dbReference type="ARBA" id="ARBA00022448"/>
    </source>
</evidence>
<dbReference type="PROSITE" id="PS50939">
    <property type="entry name" value="CYTOCHROME_B561"/>
    <property type="match status" value="1"/>
</dbReference>
<evidence type="ECO:0000256" key="2">
    <source>
        <dbReference type="ARBA" id="ARBA00004141"/>
    </source>
</evidence>
<proteinExistence type="predicted"/>
<keyword evidence="10 11" id="KW-0472">Membrane</keyword>
<dbReference type="AlphaFoldDB" id="A0A8K0H3F0"/>
<evidence type="ECO:0000256" key="12">
    <source>
        <dbReference type="SAM" id="SignalP"/>
    </source>
</evidence>
<feature type="chain" id="PRO_5035460366" description="Cytochrome b561 domain-containing protein" evidence="12">
    <location>
        <begin position="28"/>
        <end position="185"/>
    </location>
</feature>
<gene>
    <name evidence="14" type="ORF">FNV43_RR14694</name>
</gene>
<dbReference type="GO" id="GO:0140575">
    <property type="term" value="F:transmembrane monodehydroascorbate reductase activity"/>
    <property type="evidence" value="ECO:0007669"/>
    <property type="project" value="InterPro"/>
</dbReference>
<reference evidence="14" key="1">
    <citation type="submission" date="2020-03" db="EMBL/GenBank/DDBJ databases">
        <title>A high-quality chromosome-level genome assembly of a woody plant with both climbing and erect habits, Rhamnella rubrinervis.</title>
        <authorList>
            <person name="Lu Z."/>
            <person name="Yang Y."/>
            <person name="Zhu X."/>
            <person name="Sun Y."/>
        </authorList>
    </citation>
    <scope>NUCLEOTIDE SEQUENCE</scope>
    <source>
        <strain evidence="14">BYM</strain>
        <tissue evidence="14">Leaf</tissue>
    </source>
</reference>
<organism evidence="14 15">
    <name type="scientific">Rhamnella rubrinervis</name>
    <dbReference type="NCBI Taxonomy" id="2594499"/>
    <lineage>
        <taxon>Eukaryota</taxon>
        <taxon>Viridiplantae</taxon>
        <taxon>Streptophyta</taxon>
        <taxon>Embryophyta</taxon>
        <taxon>Tracheophyta</taxon>
        <taxon>Spermatophyta</taxon>
        <taxon>Magnoliopsida</taxon>
        <taxon>eudicotyledons</taxon>
        <taxon>Gunneridae</taxon>
        <taxon>Pentapetalae</taxon>
        <taxon>rosids</taxon>
        <taxon>fabids</taxon>
        <taxon>Rosales</taxon>
        <taxon>Rhamnaceae</taxon>
        <taxon>rhamnoid group</taxon>
        <taxon>Rhamneae</taxon>
        <taxon>Rhamnella</taxon>
    </lineage>
</organism>
<evidence type="ECO:0000259" key="13">
    <source>
        <dbReference type="PROSITE" id="PS50939"/>
    </source>
</evidence>
<dbReference type="Gene3D" id="1.20.120.1770">
    <property type="match status" value="1"/>
</dbReference>
<dbReference type="OrthoDB" id="19261at2759"/>
<dbReference type="PANTHER" id="PTHR15422">
    <property type="entry name" value="OS05G0565100 PROTEIN"/>
    <property type="match status" value="1"/>
</dbReference>
<keyword evidence="4" id="KW-0349">Heme</keyword>
<comment type="cofactor">
    <cofactor evidence="1">
        <name>heme b</name>
        <dbReference type="ChEBI" id="CHEBI:60344"/>
    </cofactor>
</comment>
<feature type="signal peptide" evidence="12">
    <location>
        <begin position="1"/>
        <end position="27"/>
    </location>
</feature>
<evidence type="ECO:0000256" key="4">
    <source>
        <dbReference type="ARBA" id="ARBA00022617"/>
    </source>
</evidence>
<keyword evidence="12" id="KW-0732">Signal</keyword>
<evidence type="ECO:0000313" key="14">
    <source>
        <dbReference type="EMBL" id="KAF3445001.1"/>
    </source>
</evidence>
<evidence type="ECO:0000256" key="8">
    <source>
        <dbReference type="ARBA" id="ARBA00022989"/>
    </source>
</evidence>
<keyword evidence="5 11" id="KW-0812">Transmembrane</keyword>
<comment type="subcellular location">
    <subcellularLocation>
        <location evidence="2">Membrane</location>
        <topology evidence="2">Multi-pass membrane protein</topology>
    </subcellularLocation>
</comment>
<evidence type="ECO:0000256" key="10">
    <source>
        <dbReference type="ARBA" id="ARBA00023136"/>
    </source>
</evidence>
<feature type="transmembrane region" description="Helical" evidence="11">
    <location>
        <begin position="128"/>
        <end position="147"/>
    </location>
</feature>
<dbReference type="Pfam" id="PF03188">
    <property type="entry name" value="Cytochrom_B561"/>
    <property type="match status" value="1"/>
</dbReference>
<feature type="domain" description="Cytochrome b561" evidence="13">
    <location>
        <begin position="21"/>
        <end position="185"/>
    </location>
</feature>
<keyword evidence="15" id="KW-1185">Reference proteome</keyword>
<dbReference type="InterPro" id="IPR045150">
    <property type="entry name" value="CYB561D1/2"/>
</dbReference>
<dbReference type="GO" id="GO:0046872">
    <property type="term" value="F:metal ion binding"/>
    <property type="evidence" value="ECO:0007669"/>
    <property type="project" value="UniProtKB-KW"/>
</dbReference>
<dbReference type="Proteomes" id="UP000796880">
    <property type="component" value="Unassembled WGS sequence"/>
</dbReference>
<feature type="transmembrane region" description="Helical" evidence="11">
    <location>
        <begin position="92"/>
        <end position="116"/>
    </location>
</feature>
<keyword evidence="3" id="KW-0813">Transport</keyword>
<evidence type="ECO:0000256" key="7">
    <source>
        <dbReference type="ARBA" id="ARBA00022982"/>
    </source>
</evidence>
<protein>
    <recommendedName>
        <fullName evidence="13">Cytochrome b561 domain-containing protein</fullName>
    </recommendedName>
</protein>
<name>A0A8K0H3F0_9ROSA</name>
<evidence type="ECO:0000256" key="9">
    <source>
        <dbReference type="ARBA" id="ARBA00023004"/>
    </source>
</evidence>
<comment type="caution">
    <text evidence="14">The sequence shown here is derived from an EMBL/GenBank/DDBJ whole genome shotgun (WGS) entry which is preliminary data.</text>
</comment>
<keyword evidence="7" id="KW-0249">Electron transport</keyword>
<keyword evidence="6" id="KW-0479">Metal-binding</keyword>
<evidence type="ECO:0000256" key="6">
    <source>
        <dbReference type="ARBA" id="ARBA00022723"/>
    </source>
</evidence>
<dbReference type="GO" id="GO:0016020">
    <property type="term" value="C:membrane"/>
    <property type="evidence" value="ECO:0007669"/>
    <property type="project" value="UniProtKB-SubCell"/>
</dbReference>
<dbReference type="EMBL" id="VOIH02000006">
    <property type="protein sequence ID" value="KAF3445001.1"/>
    <property type="molecule type" value="Genomic_DNA"/>
</dbReference>
<evidence type="ECO:0000256" key="5">
    <source>
        <dbReference type="ARBA" id="ARBA00022692"/>
    </source>
</evidence>
<sequence length="185" mass="21007">MQQIQQKLVSLCIQASFLLVVFPLVGSSQEDIKSSGSQTSNKDNIHNLSNKLSFEITLHGFLSWASMGFFMPVGILTIRMSNREDCGRRLKILFYVHAISQILSVLLATAGAVISFRNFNNTFNNNHQRIGITLYGLIWLQALIGFLRPRRVKKKEHMVFCALDTWDWSVPSGSAQYIYRFTSLS</sequence>
<dbReference type="InterPro" id="IPR006593">
    <property type="entry name" value="Cyt_b561/ferric_Rdtase_TM"/>
</dbReference>
<keyword evidence="9" id="KW-0408">Iron</keyword>
<accession>A0A8K0H3F0</accession>
<dbReference type="SMART" id="SM00665">
    <property type="entry name" value="B561"/>
    <property type="match status" value="1"/>
</dbReference>
<feature type="transmembrane region" description="Helical" evidence="11">
    <location>
        <begin position="61"/>
        <end position="80"/>
    </location>
</feature>
<dbReference type="GO" id="GO:0020037">
    <property type="term" value="F:heme binding"/>
    <property type="evidence" value="ECO:0007669"/>
    <property type="project" value="TreeGrafter"/>
</dbReference>
<evidence type="ECO:0000256" key="1">
    <source>
        <dbReference type="ARBA" id="ARBA00001970"/>
    </source>
</evidence>
<keyword evidence="8 11" id="KW-1133">Transmembrane helix</keyword>
<dbReference type="PANTHER" id="PTHR15422:SF24">
    <property type="entry name" value="DOMON RELATED DOMAIN-CONTAINING PROTEIN"/>
    <property type="match status" value="1"/>
</dbReference>
<evidence type="ECO:0000256" key="11">
    <source>
        <dbReference type="SAM" id="Phobius"/>
    </source>
</evidence>
<dbReference type="CDD" id="cd08760">
    <property type="entry name" value="Cyt_b561_FRRS1_like"/>
    <property type="match status" value="1"/>
</dbReference>
<evidence type="ECO:0000313" key="15">
    <source>
        <dbReference type="Proteomes" id="UP000796880"/>
    </source>
</evidence>